<proteinExistence type="predicted"/>
<name>A0ABQ9GCZ2_9NEOP</name>
<comment type="caution">
    <text evidence="1">The sequence shown here is derived from an EMBL/GenBank/DDBJ whole genome shotgun (WGS) entry which is preliminary data.</text>
</comment>
<organism evidence="1 2">
    <name type="scientific">Dryococelus australis</name>
    <dbReference type="NCBI Taxonomy" id="614101"/>
    <lineage>
        <taxon>Eukaryota</taxon>
        <taxon>Metazoa</taxon>
        <taxon>Ecdysozoa</taxon>
        <taxon>Arthropoda</taxon>
        <taxon>Hexapoda</taxon>
        <taxon>Insecta</taxon>
        <taxon>Pterygota</taxon>
        <taxon>Neoptera</taxon>
        <taxon>Polyneoptera</taxon>
        <taxon>Phasmatodea</taxon>
        <taxon>Verophasmatodea</taxon>
        <taxon>Anareolatae</taxon>
        <taxon>Phasmatidae</taxon>
        <taxon>Eurycanthinae</taxon>
        <taxon>Dryococelus</taxon>
    </lineage>
</organism>
<protein>
    <submittedName>
        <fullName evidence="1">Uncharacterized protein</fullName>
    </submittedName>
</protein>
<dbReference type="Proteomes" id="UP001159363">
    <property type="component" value="Chromosome 13"/>
</dbReference>
<gene>
    <name evidence="1" type="ORF">PR048_030490</name>
</gene>
<evidence type="ECO:0000313" key="1">
    <source>
        <dbReference type="EMBL" id="KAJ8868949.1"/>
    </source>
</evidence>
<dbReference type="EMBL" id="JARBHB010000014">
    <property type="protein sequence ID" value="KAJ8868949.1"/>
    <property type="molecule type" value="Genomic_DNA"/>
</dbReference>
<keyword evidence="2" id="KW-1185">Reference proteome</keyword>
<sequence length="168" mass="19337">MKFDKEKLPFPKKICRIHATSHLQRFLLEFLRYGIDLKFVDGKSNLIAVPLHRLNILIMEPSTEDQVVIHKIYFGPEDTLEVTDSRFKEIQEETSNGPTLGLVLKAFEQGWPKSSMDKIGFQPYFNLRNYILSSKGIIFFDGRVVIPPKLQPGILKTLHAGHTEIEKN</sequence>
<accession>A0ABQ9GCZ2</accession>
<dbReference type="InterPro" id="IPR050951">
    <property type="entry name" value="Retrovirus_Pol_polyprotein"/>
</dbReference>
<dbReference type="PANTHER" id="PTHR37984:SF5">
    <property type="entry name" value="PROTEIN NYNRIN-LIKE"/>
    <property type="match status" value="1"/>
</dbReference>
<reference evidence="1 2" key="1">
    <citation type="submission" date="2023-02" db="EMBL/GenBank/DDBJ databases">
        <title>LHISI_Scaffold_Assembly.</title>
        <authorList>
            <person name="Stuart O.P."/>
            <person name="Cleave R."/>
            <person name="Magrath M.J.L."/>
            <person name="Mikheyev A.S."/>
        </authorList>
    </citation>
    <scope>NUCLEOTIDE SEQUENCE [LARGE SCALE GENOMIC DNA]</scope>
    <source>
        <strain evidence="1">Daus_M_001</strain>
        <tissue evidence="1">Leg muscle</tissue>
    </source>
</reference>
<dbReference type="PANTHER" id="PTHR37984">
    <property type="entry name" value="PROTEIN CBG26694"/>
    <property type="match status" value="1"/>
</dbReference>
<evidence type="ECO:0000313" key="2">
    <source>
        <dbReference type="Proteomes" id="UP001159363"/>
    </source>
</evidence>